<organism evidence="2 3">
    <name type="scientific">Candidatus Methylacidithermus pantelleriae</name>
    <dbReference type="NCBI Taxonomy" id="2744239"/>
    <lineage>
        <taxon>Bacteria</taxon>
        <taxon>Pseudomonadati</taxon>
        <taxon>Verrucomicrobiota</taxon>
        <taxon>Methylacidiphilae</taxon>
        <taxon>Methylacidiphilales</taxon>
        <taxon>Methylacidiphilaceae</taxon>
        <taxon>Candidatus Methylacidithermus</taxon>
    </lineage>
</organism>
<accession>A0A8J2FSH2</accession>
<name>A0A8J2FSH2_9BACT</name>
<evidence type="ECO:0000313" key="3">
    <source>
        <dbReference type="Proteomes" id="UP000663859"/>
    </source>
</evidence>
<keyword evidence="3" id="KW-1185">Reference proteome</keyword>
<protein>
    <submittedName>
        <fullName evidence="2">Uncharacterized protein</fullName>
    </submittedName>
</protein>
<feature type="region of interest" description="Disordered" evidence="1">
    <location>
        <begin position="21"/>
        <end position="43"/>
    </location>
</feature>
<comment type="caution">
    <text evidence="2">The sequence shown here is derived from an EMBL/GenBank/DDBJ whole genome shotgun (WGS) entry which is preliminary data.</text>
</comment>
<evidence type="ECO:0000313" key="2">
    <source>
        <dbReference type="EMBL" id="CAF0696224.1"/>
    </source>
</evidence>
<reference evidence="2" key="1">
    <citation type="submission" date="2021-02" db="EMBL/GenBank/DDBJ databases">
        <authorList>
            <person name="Cremers G."/>
            <person name="Picone N."/>
        </authorList>
    </citation>
    <scope>NUCLEOTIDE SEQUENCE</scope>
    <source>
        <strain evidence="2">PQ17</strain>
    </source>
</reference>
<proteinExistence type="predicted"/>
<evidence type="ECO:0000256" key="1">
    <source>
        <dbReference type="SAM" id="MobiDB-lite"/>
    </source>
</evidence>
<dbReference type="Proteomes" id="UP000663859">
    <property type="component" value="Unassembled WGS sequence"/>
</dbReference>
<sequence>MGRFFPSRRNSFFCDGERIDSDARRLGKPQAQRSNPAFGDPRESQFFATSSKNAFHPTRTRLGWASYDYENLCLRFVGFARFHRVFFTGSRDKPATFRPATPSSRSS</sequence>
<gene>
    <name evidence="2" type="ORF">MPNT_20156</name>
</gene>
<dbReference type="EMBL" id="CAJNOB010000012">
    <property type="protein sequence ID" value="CAF0696224.1"/>
    <property type="molecule type" value="Genomic_DNA"/>
</dbReference>
<dbReference type="AlphaFoldDB" id="A0A8J2FSH2"/>